<protein>
    <submittedName>
        <fullName evidence="1">Uncharacterized protein</fullName>
    </submittedName>
</protein>
<organism evidence="1 2">
    <name type="scientific">Bauhinia variegata</name>
    <name type="common">Purple orchid tree</name>
    <name type="synonym">Phanera variegata</name>
    <dbReference type="NCBI Taxonomy" id="167791"/>
    <lineage>
        <taxon>Eukaryota</taxon>
        <taxon>Viridiplantae</taxon>
        <taxon>Streptophyta</taxon>
        <taxon>Embryophyta</taxon>
        <taxon>Tracheophyta</taxon>
        <taxon>Spermatophyta</taxon>
        <taxon>Magnoliopsida</taxon>
        <taxon>eudicotyledons</taxon>
        <taxon>Gunneridae</taxon>
        <taxon>Pentapetalae</taxon>
        <taxon>rosids</taxon>
        <taxon>fabids</taxon>
        <taxon>Fabales</taxon>
        <taxon>Fabaceae</taxon>
        <taxon>Cercidoideae</taxon>
        <taxon>Cercideae</taxon>
        <taxon>Bauhiniinae</taxon>
        <taxon>Bauhinia</taxon>
    </lineage>
</organism>
<reference evidence="1 2" key="1">
    <citation type="journal article" date="2022" name="DNA Res.">
        <title>Chromosomal-level genome assembly of the orchid tree Bauhinia variegata (Leguminosae; Cercidoideae) supports the allotetraploid origin hypothesis of Bauhinia.</title>
        <authorList>
            <person name="Zhong Y."/>
            <person name="Chen Y."/>
            <person name="Zheng D."/>
            <person name="Pang J."/>
            <person name="Liu Y."/>
            <person name="Luo S."/>
            <person name="Meng S."/>
            <person name="Qian L."/>
            <person name="Wei D."/>
            <person name="Dai S."/>
            <person name="Zhou R."/>
        </authorList>
    </citation>
    <scope>NUCLEOTIDE SEQUENCE [LARGE SCALE GENOMIC DNA]</scope>
    <source>
        <strain evidence="1">BV-YZ2020</strain>
    </source>
</reference>
<dbReference type="Proteomes" id="UP000828941">
    <property type="component" value="Chromosome 10"/>
</dbReference>
<name>A0ACB9M245_BAUVA</name>
<keyword evidence="2" id="KW-1185">Reference proteome</keyword>
<sequence>MRYVDACELLLELEIEESARRNRRKAKIQYGGNPFENLNLHIANFLQLFDTIKMQGASEYAIRLRLFPFSLGDKVCSWLQSQPQESITIWLDLVINLFEKFFPPQKLAKLRSEITSFAQQDMESPYKAWERYKGFLRYCPYHAILNWLQIHTFYSGLNLSTKTSVDAAAKGFLNTKNAEEAT</sequence>
<dbReference type="EMBL" id="CM039435">
    <property type="protein sequence ID" value="KAI4318100.1"/>
    <property type="molecule type" value="Genomic_DNA"/>
</dbReference>
<evidence type="ECO:0000313" key="2">
    <source>
        <dbReference type="Proteomes" id="UP000828941"/>
    </source>
</evidence>
<proteinExistence type="predicted"/>
<evidence type="ECO:0000313" key="1">
    <source>
        <dbReference type="EMBL" id="KAI4318100.1"/>
    </source>
</evidence>
<accession>A0ACB9M245</accession>
<comment type="caution">
    <text evidence="1">The sequence shown here is derived from an EMBL/GenBank/DDBJ whole genome shotgun (WGS) entry which is preliminary data.</text>
</comment>
<gene>
    <name evidence="1" type="ORF">L6164_025908</name>
</gene>